<dbReference type="FunFam" id="3.40.30.10:FF:000001">
    <property type="entry name" value="Thioredoxin"/>
    <property type="match status" value="1"/>
</dbReference>
<dbReference type="InterPro" id="IPR005746">
    <property type="entry name" value="Thioredoxin"/>
</dbReference>
<dbReference type="EMBL" id="QAMZ01000056">
    <property type="protein sequence ID" value="PWL51481.1"/>
    <property type="molecule type" value="Genomic_DNA"/>
</dbReference>
<dbReference type="STRING" id="1529.SAMN04487885_10878"/>
<organism evidence="13 14">
    <name type="scientific">Clostridium cadaveris</name>
    <dbReference type="NCBI Taxonomy" id="1529"/>
    <lineage>
        <taxon>Bacteria</taxon>
        <taxon>Bacillati</taxon>
        <taxon>Bacillota</taxon>
        <taxon>Clostridia</taxon>
        <taxon>Eubacteriales</taxon>
        <taxon>Clostridiaceae</taxon>
        <taxon>Clostridium</taxon>
    </lineage>
</organism>
<dbReference type="PROSITE" id="PS51352">
    <property type="entry name" value="THIOREDOXIN_2"/>
    <property type="match status" value="1"/>
</dbReference>
<gene>
    <name evidence="12" type="primary">trxA</name>
    <name evidence="12" type="ORF">DBY38_14690</name>
    <name evidence="13" type="ORF">SAMN04487885_10878</name>
</gene>
<reference evidence="13 14" key="1">
    <citation type="submission" date="2016-10" db="EMBL/GenBank/DDBJ databases">
        <authorList>
            <person name="de Groot N.N."/>
        </authorList>
    </citation>
    <scope>NUCLEOTIDE SEQUENCE [LARGE SCALE GENOMIC DNA]</scope>
    <source>
        <strain evidence="13 14">NLAE-zl-G419</strain>
    </source>
</reference>
<keyword evidence="6 10" id="KW-0676">Redox-active center</keyword>
<evidence type="ECO:0000256" key="1">
    <source>
        <dbReference type="ARBA" id="ARBA00008987"/>
    </source>
</evidence>
<evidence type="ECO:0000313" key="14">
    <source>
        <dbReference type="Proteomes" id="UP000182135"/>
    </source>
</evidence>
<protein>
    <recommendedName>
        <fullName evidence="2 7">Thioredoxin</fullName>
    </recommendedName>
</protein>
<dbReference type="OrthoDB" id="9790390at2"/>
<feature type="site" description="Deprotonates C-terminal active site Cys" evidence="9">
    <location>
        <position position="21"/>
    </location>
</feature>
<dbReference type="PIRSF" id="PIRSF000077">
    <property type="entry name" value="Thioredoxin"/>
    <property type="match status" value="1"/>
</dbReference>
<evidence type="ECO:0000256" key="6">
    <source>
        <dbReference type="ARBA" id="ARBA00023284"/>
    </source>
</evidence>
<dbReference type="Proteomes" id="UP000246114">
    <property type="component" value="Unassembled WGS sequence"/>
</dbReference>
<evidence type="ECO:0000256" key="2">
    <source>
        <dbReference type="ARBA" id="ARBA00020570"/>
    </source>
</evidence>
<dbReference type="PRINTS" id="PR00421">
    <property type="entry name" value="THIOREDOXIN"/>
</dbReference>
<dbReference type="InterPro" id="IPR017937">
    <property type="entry name" value="Thioredoxin_CS"/>
</dbReference>
<evidence type="ECO:0000313" key="15">
    <source>
        <dbReference type="Proteomes" id="UP000246114"/>
    </source>
</evidence>
<dbReference type="Gene3D" id="3.40.30.10">
    <property type="entry name" value="Glutaredoxin"/>
    <property type="match status" value="1"/>
</dbReference>
<evidence type="ECO:0000256" key="8">
    <source>
        <dbReference type="PIRNR" id="PIRNR000077"/>
    </source>
</evidence>
<name>A0A1I2L169_9CLOT</name>
<proteinExistence type="inferred from homology"/>
<evidence type="ECO:0000313" key="13">
    <source>
        <dbReference type="EMBL" id="SFF73034.1"/>
    </source>
</evidence>
<feature type="site" description="Contributes to redox potential value" evidence="9">
    <location>
        <position position="28"/>
    </location>
</feature>
<feature type="active site" description="Nucleophile" evidence="9">
    <location>
        <position position="27"/>
    </location>
</feature>
<dbReference type="InterPro" id="IPR013766">
    <property type="entry name" value="Thioredoxin_domain"/>
</dbReference>
<feature type="site" description="Contributes to redox potential value" evidence="9">
    <location>
        <position position="29"/>
    </location>
</feature>
<dbReference type="GO" id="GO:0045454">
    <property type="term" value="P:cell redox homeostasis"/>
    <property type="evidence" value="ECO:0007669"/>
    <property type="project" value="TreeGrafter"/>
</dbReference>
<dbReference type="Pfam" id="PF00085">
    <property type="entry name" value="Thioredoxin"/>
    <property type="match status" value="1"/>
</dbReference>
<feature type="domain" description="Thioredoxin" evidence="11">
    <location>
        <begin position="1"/>
        <end position="101"/>
    </location>
</feature>
<sequence length="101" mass="11258">MLEIKDENFNSEIAEGIAVVDFWAPWCGPCKMLGPVLEDVAAELGEVKFCKLNVDENIQIPQQFSVASIPTVMVFKNGNLVDKAVGFRPKEELVQLVKKHI</sequence>
<dbReference type="PROSITE" id="PS00194">
    <property type="entry name" value="THIOREDOXIN_1"/>
    <property type="match status" value="1"/>
</dbReference>
<dbReference type="AlphaFoldDB" id="A0A1I2L169"/>
<keyword evidence="3" id="KW-0813">Transport</keyword>
<dbReference type="GO" id="GO:0015035">
    <property type="term" value="F:protein-disulfide reductase activity"/>
    <property type="evidence" value="ECO:0007669"/>
    <property type="project" value="UniProtKB-UniRule"/>
</dbReference>
<keyword evidence="14" id="KW-1185">Reference proteome</keyword>
<evidence type="ECO:0000256" key="3">
    <source>
        <dbReference type="ARBA" id="ARBA00022448"/>
    </source>
</evidence>
<dbReference type="Proteomes" id="UP000182135">
    <property type="component" value="Unassembled WGS sequence"/>
</dbReference>
<evidence type="ECO:0000256" key="4">
    <source>
        <dbReference type="ARBA" id="ARBA00022982"/>
    </source>
</evidence>
<feature type="active site" description="Nucleophile" evidence="9">
    <location>
        <position position="30"/>
    </location>
</feature>
<comment type="similarity">
    <text evidence="1 8">Belongs to the thioredoxin family.</text>
</comment>
<reference evidence="12 15" key="2">
    <citation type="submission" date="2018-03" db="EMBL/GenBank/DDBJ databases">
        <title>The uncultured portion of the human microbiome is neutrally assembled.</title>
        <authorList>
            <person name="Jeraldo P."/>
            <person name="Boardman L."/>
            <person name="White B.A."/>
            <person name="Nelson H."/>
            <person name="Goldenfeld N."/>
            <person name="Chia N."/>
        </authorList>
    </citation>
    <scope>NUCLEOTIDE SEQUENCE [LARGE SCALE GENOMIC DNA]</scope>
    <source>
        <strain evidence="12">CIM:MAG 903</strain>
    </source>
</reference>
<keyword evidence="5 10" id="KW-1015">Disulfide bond</keyword>
<accession>A0A1I2L169</accession>
<dbReference type="CDD" id="cd02947">
    <property type="entry name" value="TRX_family"/>
    <property type="match status" value="1"/>
</dbReference>
<evidence type="ECO:0000256" key="10">
    <source>
        <dbReference type="PIRSR" id="PIRSR000077-4"/>
    </source>
</evidence>
<feature type="disulfide bond" description="Redox-active" evidence="10">
    <location>
        <begin position="27"/>
        <end position="30"/>
    </location>
</feature>
<dbReference type="GO" id="GO:0005829">
    <property type="term" value="C:cytosol"/>
    <property type="evidence" value="ECO:0007669"/>
    <property type="project" value="TreeGrafter"/>
</dbReference>
<evidence type="ECO:0000256" key="9">
    <source>
        <dbReference type="PIRSR" id="PIRSR000077-1"/>
    </source>
</evidence>
<evidence type="ECO:0000256" key="5">
    <source>
        <dbReference type="ARBA" id="ARBA00023157"/>
    </source>
</evidence>
<dbReference type="EMBL" id="FOOE01000008">
    <property type="protein sequence ID" value="SFF73034.1"/>
    <property type="molecule type" value="Genomic_DNA"/>
</dbReference>
<dbReference type="eggNOG" id="COG3118">
    <property type="taxonomic scope" value="Bacteria"/>
</dbReference>
<dbReference type="PANTHER" id="PTHR45663">
    <property type="entry name" value="GEO12009P1"/>
    <property type="match status" value="1"/>
</dbReference>
<evidence type="ECO:0000259" key="11">
    <source>
        <dbReference type="PROSITE" id="PS51352"/>
    </source>
</evidence>
<dbReference type="PANTHER" id="PTHR45663:SF11">
    <property type="entry name" value="GEO12009P1"/>
    <property type="match status" value="1"/>
</dbReference>
<dbReference type="SUPFAM" id="SSF52833">
    <property type="entry name" value="Thioredoxin-like"/>
    <property type="match status" value="1"/>
</dbReference>
<evidence type="ECO:0000256" key="7">
    <source>
        <dbReference type="NCBIfam" id="TIGR01068"/>
    </source>
</evidence>
<dbReference type="NCBIfam" id="TIGR01068">
    <property type="entry name" value="thioredoxin"/>
    <property type="match status" value="1"/>
</dbReference>
<keyword evidence="4" id="KW-0249">Electron transport</keyword>
<dbReference type="InterPro" id="IPR036249">
    <property type="entry name" value="Thioredoxin-like_sf"/>
</dbReference>
<evidence type="ECO:0000313" key="12">
    <source>
        <dbReference type="EMBL" id="PWL51481.1"/>
    </source>
</evidence>